<dbReference type="OrthoDB" id="1262810at2759"/>
<name>A0A9P6MA50_9FUNG</name>
<dbReference type="InterPro" id="IPR038765">
    <property type="entry name" value="Papain-like_cys_pep_sf"/>
</dbReference>
<feature type="region of interest" description="Disordered" evidence="7">
    <location>
        <begin position="1807"/>
        <end position="1829"/>
    </location>
</feature>
<dbReference type="PANTHER" id="PTHR15600:SF42">
    <property type="entry name" value="SACSIN"/>
    <property type="match status" value="1"/>
</dbReference>
<evidence type="ECO:0000256" key="3">
    <source>
        <dbReference type="ARBA" id="ARBA00022670"/>
    </source>
</evidence>
<evidence type="ECO:0000256" key="7">
    <source>
        <dbReference type="SAM" id="MobiDB-lite"/>
    </source>
</evidence>
<dbReference type="Pfam" id="PF10275">
    <property type="entry name" value="Peptidase_C65"/>
    <property type="match status" value="1"/>
</dbReference>
<organism evidence="10 11">
    <name type="scientific">Modicella reniformis</name>
    <dbReference type="NCBI Taxonomy" id="1440133"/>
    <lineage>
        <taxon>Eukaryota</taxon>
        <taxon>Fungi</taxon>
        <taxon>Fungi incertae sedis</taxon>
        <taxon>Mucoromycota</taxon>
        <taxon>Mortierellomycotina</taxon>
        <taxon>Mortierellomycetes</taxon>
        <taxon>Mortierellales</taxon>
        <taxon>Mortierellaceae</taxon>
        <taxon>Modicella</taxon>
    </lineage>
</organism>
<dbReference type="SUPFAM" id="SSF54001">
    <property type="entry name" value="Cysteine proteinases"/>
    <property type="match status" value="1"/>
</dbReference>
<accession>A0A9P6MA50</accession>
<dbReference type="InterPro" id="IPR036890">
    <property type="entry name" value="HATPase_C_sf"/>
</dbReference>
<protein>
    <recommendedName>
        <fullName evidence="2">ubiquitinyl hydrolase 1</fullName>
        <ecNumber evidence="2">3.4.19.12</ecNumber>
    </recommendedName>
</protein>
<proteinExistence type="predicted"/>
<evidence type="ECO:0000256" key="2">
    <source>
        <dbReference type="ARBA" id="ARBA00012759"/>
    </source>
</evidence>
<dbReference type="GO" id="GO:0004843">
    <property type="term" value="F:cysteine-type deubiquitinase activity"/>
    <property type="evidence" value="ECO:0007669"/>
    <property type="project" value="UniProtKB-EC"/>
</dbReference>
<comment type="caution">
    <text evidence="10">The sequence shown here is derived from an EMBL/GenBank/DDBJ whole genome shotgun (WGS) entry which is preliminary data.</text>
</comment>
<dbReference type="GO" id="GO:0006508">
    <property type="term" value="P:proteolysis"/>
    <property type="evidence" value="ECO:0007669"/>
    <property type="project" value="UniProtKB-KW"/>
</dbReference>
<dbReference type="InterPro" id="IPR052972">
    <property type="entry name" value="Sacsin_chaperone_reg"/>
</dbReference>
<dbReference type="InterPro" id="IPR000210">
    <property type="entry name" value="BTB/POZ_dom"/>
</dbReference>
<keyword evidence="11" id="KW-1185">Reference proteome</keyword>
<sequence>MDADFSSAFSTREMQEILPSKSWVLAKSSNDTNQQLYTTRECRPESEAILLGDQMPLSAFKFNNKNLIKCMGWDEPPPLNKVLARFLKMIDRLATEAVSDKDAFAFYEIYCHLLESTGDPSDLATVQKALAGKPWILINGTLHTVDRVALKLTCDLAPHFVQITSSDSRLSKLFLVMGVRETVGQADLQGLISAVAARYGEGEKISQADSDFVVKILQAMTDKAVNFQWTADLLIPATDNILCKITEVVYDDAGAQAKTSSAWTAASVNGNAPSYKFTSSKISKSMAEKLQISMLSTRCWDDQKESWSQEEKILGRIVNILNDYDPSSIFTEFLQNAADAGATKCCFMLDLTSYPRSKVLSREMATWQGPALVIYNDAEFTESDFIALSRLGVGSKHTDSSKIGRHGLGFNSVYHFTDVPSVVSGQYIGFFDPRHLYLPKNRTTQVLVAQGGQRCNFVKLNREALSDQLVPYKGIFGCDMESHFKGTIFRIPLRTLDTKQPKTNEKKFQHQWTLMEIQSMLRSWIEDAKVGMLFLKDMKTIEIREGVRERDSIDFKWTATKTVGTGNPLLDKILAEQPHDPSSLTHIVEIRETTSASLNLDVSKWLVYTEKGFLRGTESDVKTLAKKNRWSPERGVAIPLSFNNNRPGQIRGRLFAHLPTPIHTNLQFHIHGVFALTSNRKGLAGGSDVVDPKCKWNCFVMETCLPQTAANAFEKLVKWMFREGNQGGPRATDIEFTTSQYFRFWPTTDTDDGSGRYGIDVFIKRFIRTSYARSIFPCKIARKSPPVVGCKGQEVVFAGPSLKNAPSDLIRAIREQLQTMGINVCDCPETVQSRIENDWKSSPGYAALSFRQINPDLVRQLIRKNPTFIPKLVKSDEGVRWILGYTLRVLLDPKALAAVTEPLSGLALIPLTNGEWKELQIEGPSTPVYYTAKNEMQALIKESNVLVNEAIFKTPNQNLERIFGRLVRDTPYCIKEMPPEKFAQVICELNPDGVSVDLRNKLWRLLETSNTDLKTFSEVSILKTLDGHIRPLKYAFQGLEISMIQDVNLKQRMRALGLLLTDIGIVVFDAVQNSKHPLLKQGPKADNLTVLRAIAQSCGGSWPEGRVITKEEAAILRDMINSSGDEIKPLALNLGHLCIWQSWAPNPPAGRDRPLICARGSFFPEGNRTFEWISSGSNSDVIRNTDSKHLSAMGAKPLSIVHAVETKLLPQLQDGTLRCIGAVKTEYIEVFKEIIHSAAQSGRKSNPAAQELIQNKGFILARDGSFRSSNTLFVPDDPLCNTIFADMPSKFPDHSVWAQIGARKYLFSFRDSKNSDVVRECAMHVLDLIQGRKRLSPDAVRSRAIALIEFIYKDEEGLTNWLEPQWKIVPAEVTTRSPHSTRVPDVPAYQSFGELMESQWHDVVWTQCAFFPETLKPSLQFKKRYPSVGKPHLGLVVDHLKVLVTDLAPIWTPMDQQLALKTALIGVYKLLEGVASHGSKAITRLLQEQLHVPYILSGLNADSSDSNSWVWPRQLTFGIENNMDHLLAVPRILQPYRQFLLAAGAQEMQAVEGSIRVSEGRKVGDIEARLRNCFEAQDQHSGFMDVRFKFANGRQILAHKFVLVHENDYFNRRFTGVWAEHTTREPLNPGVAVIDLSNQEKYEIFYGLLHYFYTNYLIITNGPLDLPFKDANKGSGATGVNNSDELQDRVQYLVDLLHLSNQYESTRLKELIAFEIVKKLTYGNVFSVREHAELSECKELPERCDEYMRKNATGVRAYLNKQLESHRKSLHNLMGDGDGIQRAELKEDIEELENNQKALEKLIQDTTKASKMQQQQQPTAPTPGGVAPQRDEVQLTDEQILTQMQAIQDEQANAHPLVDNSEDLTELEKEYENGSAVFKNKILNLADTHDRMRRLRGDGNCFYRAFAFAWFERVMLANTKPELLANAILAIKESKDLLTAAQFEPLAFEDFYHTTLDVLENLSNTQPEGLLNVFRTDEISNSIVMHFRLMASAYLKTHQDQYAPFLEFGQTMDEYCSMHVEAMGRESEEMMLIALTKATHVSVEVAYLSGDEGSDEVNFLPFLPDTIPYMPPLVLLYRPGHYDILYRKSHCLAGVI</sequence>
<dbReference type="InterPro" id="IPR058210">
    <property type="entry name" value="SACS/Nov_dom"/>
</dbReference>
<dbReference type="Gene3D" id="3.30.710.10">
    <property type="entry name" value="Potassium Channel Kv1.1, Chain A"/>
    <property type="match status" value="1"/>
</dbReference>
<dbReference type="SMART" id="SM00225">
    <property type="entry name" value="BTB"/>
    <property type="match status" value="1"/>
</dbReference>
<dbReference type="InterPro" id="IPR011333">
    <property type="entry name" value="SKP1/BTB/POZ_sf"/>
</dbReference>
<dbReference type="Pfam" id="PF00651">
    <property type="entry name" value="BTB"/>
    <property type="match status" value="1"/>
</dbReference>
<keyword evidence="5" id="KW-0378">Hydrolase</keyword>
<dbReference type="InterPro" id="IPR042467">
    <property type="entry name" value="Peptidase_C65_otubain_sub2"/>
</dbReference>
<dbReference type="InterPro" id="IPR019400">
    <property type="entry name" value="Peptidase_C65_otubain"/>
</dbReference>
<evidence type="ECO:0000256" key="4">
    <source>
        <dbReference type="ARBA" id="ARBA00022786"/>
    </source>
</evidence>
<gene>
    <name evidence="10" type="ORF">BGZ65_001010</name>
</gene>
<evidence type="ECO:0000259" key="8">
    <source>
        <dbReference type="PROSITE" id="PS50097"/>
    </source>
</evidence>
<dbReference type="EC" id="3.4.19.12" evidence="2"/>
<keyword evidence="3" id="KW-0645">Protease</keyword>
<dbReference type="SUPFAM" id="SSF54695">
    <property type="entry name" value="POZ domain"/>
    <property type="match status" value="1"/>
</dbReference>
<dbReference type="PANTHER" id="PTHR15600">
    <property type="entry name" value="SACSIN"/>
    <property type="match status" value="1"/>
</dbReference>
<dbReference type="SUPFAM" id="SSF55874">
    <property type="entry name" value="ATPase domain of HSP90 chaperone/DNA topoisomerase II/histidine kinase"/>
    <property type="match status" value="1"/>
</dbReference>
<dbReference type="EMBL" id="JAAAHW010003416">
    <property type="protein sequence ID" value="KAF9984089.1"/>
    <property type="molecule type" value="Genomic_DNA"/>
</dbReference>
<evidence type="ECO:0000256" key="6">
    <source>
        <dbReference type="ARBA" id="ARBA00022807"/>
    </source>
</evidence>
<evidence type="ECO:0000256" key="1">
    <source>
        <dbReference type="ARBA" id="ARBA00000707"/>
    </source>
</evidence>
<dbReference type="Proteomes" id="UP000749646">
    <property type="component" value="Unassembled WGS sequence"/>
</dbReference>
<evidence type="ECO:0000256" key="5">
    <source>
        <dbReference type="ARBA" id="ARBA00022801"/>
    </source>
</evidence>
<dbReference type="CDD" id="cd22749">
    <property type="entry name" value="Otubain_C65"/>
    <property type="match status" value="1"/>
</dbReference>
<dbReference type="InterPro" id="IPR003323">
    <property type="entry name" value="OTU_dom"/>
</dbReference>
<comment type="catalytic activity">
    <reaction evidence="1">
        <text>Thiol-dependent hydrolysis of ester, thioester, amide, peptide and isopeptide bonds formed by the C-terminal Gly of ubiquitin (a 76-residue protein attached to proteins as an intracellular targeting signal).</text>
        <dbReference type="EC" id="3.4.19.12"/>
    </reaction>
</comment>
<feature type="domain" description="BTB" evidence="8">
    <location>
        <begin position="1584"/>
        <end position="1661"/>
    </location>
</feature>
<dbReference type="Gene3D" id="1.20.1300.20">
    <property type="entry name" value="Peptidase C65 Otubain, subdomain 2"/>
    <property type="match status" value="1"/>
</dbReference>
<dbReference type="InterPro" id="IPR042468">
    <property type="entry name" value="Peptidase_C65_otubain_sub1"/>
</dbReference>
<dbReference type="GO" id="GO:0030544">
    <property type="term" value="F:Hsp70 protein binding"/>
    <property type="evidence" value="ECO:0007669"/>
    <property type="project" value="TreeGrafter"/>
</dbReference>
<feature type="domain" description="OTU" evidence="9">
    <location>
        <begin position="1890"/>
        <end position="2088"/>
    </location>
</feature>
<evidence type="ECO:0000313" key="11">
    <source>
        <dbReference type="Proteomes" id="UP000749646"/>
    </source>
</evidence>
<dbReference type="NCBIfam" id="NF047352">
    <property type="entry name" value="P_loop_sacsin"/>
    <property type="match status" value="1"/>
</dbReference>
<dbReference type="PROSITE" id="PS50802">
    <property type="entry name" value="OTU"/>
    <property type="match status" value="1"/>
</dbReference>
<evidence type="ECO:0000313" key="10">
    <source>
        <dbReference type="EMBL" id="KAF9984089.1"/>
    </source>
</evidence>
<evidence type="ECO:0000259" key="9">
    <source>
        <dbReference type="PROSITE" id="PS50802"/>
    </source>
</evidence>
<keyword evidence="6" id="KW-0788">Thiol protease</keyword>
<dbReference type="PROSITE" id="PS50097">
    <property type="entry name" value="BTB"/>
    <property type="match status" value="1"/>
</dbReference>
<keyword evidence="4" id="KW-0833">Ubl conjugation pathway</keyword>
<reference evidence="10" key="1">
    <citation type="journal article" date="2020" name="Fungal Divers.">
        <title>Resolving the Mortierellaceae phylogeny through synthesis of multi-gene phylogenetics and phylogenomics.</title>
        <authorList>
            <person name="Vandepol N."/>
            <person name="Liber J."/>
            <person name="Desiro A."/>
            <person name="Na H."/>
            <person name="Kennedy M."/>
            <person name="Barry K."/>
            <person name="Grigoriev I.V."/>
            <person name="Miller A.N."/>
            <person name="O'Donnell K."/>
            <person name="Stajich J.E."/>
            <person name="Bonito G."/>
        </authorList>
    </citation>
    <scope>NUCLEOTIDE SEQUENCE</scope>
    <source>
        <strain evidence="10">MES-2147</strain>
    </source>
</reference>
<dbReference type="Gene3D" id="3.30.200.60">
    <property type="entry name" value="Peptidase C65 Otubain, subdomain 1"/>
    <property type="match status" value="1"/>
</dbReference>
<dbReference type="Pfam" id="PF25794">
    <property type="entry name" value="SACS"/>
    <property type="match status" value="1"/>
</dbReference>